<dbReference type="InterPro" id="IPR006298">
    <property type="entry name" value="BipA"/>
</dbReference>
<dbReference type="InterPro" id="IPR005225">
    <property type="entry name" value="Small_GTP-bd"/>
</dbReference>
<keyword evidence="7" id="KW-1185">Reference proteome</keyword>
<comment type="subunit">
    <text evidence="3">Monomer.</text>
</comment>
<keyword evidence="3" id="KW-0694">RNA-binding</keyword>
<evidence type="ECO:0000256" key="1">
    <source>
        <dbReference type="ARBA" id="ARBA00022741"/>
    </source>
</evidence>
<dbReference type="HAMAP" id="MF_00849">
    <property type="entry name" value="BipA"/>
    <property type="match status" value="1"/>
</dbReference>
<dbReference type="EMBL" id="AEDQ01000034">
    <property type="protein sequence ID" value="EFL43550.1"/>
    <property type="molecule type" value="Genomic_DNA"/>
</dbReference>
<dbReference type="PROSITE" id="PS51722">
    <property type="entry name" value="G_TR_2"/>
    <property type="match status" value="1"/>
</dbReference>
<feature type="region of interest" description="Disordered" evidence="4">
    <location>
        <begin position="1"/>
        <end position="29"/>
    </location>
</feature>
<dbReference type="InterPro" id="IPR031157">
    <property type="entry name" value="G_TR_CS"/>
</dbReference>
<evidence type="ECO:0000256" key="4">
    <source>
        <dbReference type="SAM" id="MobiDB-lite"/>
    </source>
</evidence>
<dbReference type="Proteomes" id="UP000004431">
    <property type="component" value="Unassembled WGS sequence"/>
</dbReference>
<dbReference type="Gene3D" id="3.30.70.240">
    <property type="match status" value="1"/>
</dbReference>
<dbReference type="InterPro" id="IPR042116">
    <property type="entry name" value="TypA/BipA_C"/>
</dbReference>
<accession>A0ABN0AYH0</accession>
<dbReference type="Pfam" id="PF00679">
    <property type="entry name" value="EFG_C"/>
    <property type="match status" value="1"/>
</dbReference>
<feature type="domain" description="Tr-type G" evidence="5">
    <location>
        <begin position="31"/>
        <end position="229"/>
    </location>
</feature>
<keyword evidence="3" id="KW-0378">Hydrolase</keyword>
<keyword evidence="1 3" id="KW-0547">Nucleotide-binding</keyword>
<keyword evidence="3" id="KW-0820">tRNA-binding</keyword>
<dbReference type="InterPro" id="IPR027417">
    <property type="entry name" value="P-loop_NTPase"/>
</dbReference>
<dbReference type="PRINTS" id="PR00315">
    <property type="entry name" value="ELONGATNFCT"/>
</dbReference>
<dbReference type="SUPFAM" id="SSF54980">
    <property type="entry name" value="EF-G C-terminal domain-like"/>
    <property type="match status" value="2"/>
</dbReference>
<dbReference type="CDD" id="cd03710">
    <property type="entry name" value="BipA_TypA_C"/>
    <property type="match status" value="1"/>
</dbReference>
<reference evidence="6 7" key="1">
    <citation type="submission" date="2010-08" db="EMBL/GenBank/DDBJ databases">
        <authorList>
            <person name="Durkin A.S."/>
            <person name="Madupu R."/>
            <person name="Torralba M."/>
            <person name="Gillis M."/>
            <person name="Methe B."/>
            <person name="Sutton G."/>
            <person name="Nelson K.E."/>
        </authorList>
    </citation>
    <scope>NUCLEOTIDE SEQUENCE [LARGE SCALE GENOMIC DNA]</scope>
    <source>
        <strain evidence="6 7">PB189-T1-4</strain>
    </source>
</reference>
<dbReference type="EC" id="3.6.5.-" evidence="3"/>
<dbReference type="InterPro" id="IPR035647">
    <property type="entry name" value="EFG_III/V"/>
</dbReference>
<feature type="binding site" evidence="3">
    <location>
        <begin position="156"/>
        <end position="159"/>
    </location>
    <ligand>
        <name>GTP</name>
        <dbReference type="ChEBI" id="CHEBI:37565"/>
    </ligand>
</feature>
<dbReference type="Gene3D" id="2.40.50.250">
    <property type="entry name" value="bipa protein"/>
    <property type="match status" value="1"/>
</dbReference>
<comment type="function">
    <text evidence="3">A 50S ribosomal subunit assembly protein with GTPase activity, required for 50S subunit assembly at low temperatures, may also play a role in translation. Binds GTP and analogs. Binds the 70S ribosome between the 30S and 50S subunits, in a similar position as ribosome-bound EF-G; it contacts a number of ribosomal proteins, both rRNAs and the A-site tRNA.</text>
</comment>
<proteinExistence type="inferred from homology"/>
<dbReference type="PROSITE" id="PS00301">
    <property type="entry name" value="G_TR_1"/>
    <property type="match status" value="1"/>
</dbReference>
<gene>
    <name evidence="6" type="primary">typA</name>
    <name evidence="3" type="synonym">bipA</name>
    <name evidence="6" type="ORF">HMPREF9248_0087</name>
</gene>
<dbReference type="PANTHER" id="PTHR42908">
    <property type="entry name" value="TRANSLATION ELONGATION FACTOR-RELATED"/>
    <property type="match status" value="1"/>
</dbReference>
<dbReference type="Gene3D" id="3.40.50.300">
    <property type="entry name" value="P-loop containing nucleotide triphosphate hydrolases"/>
    <property type="match status" value="1"/>
</dbReference>
<dbReference type="Pfam" id="PF03144">
    <property type="entry name" value="GTP_EFTU_D2"/>
    <property type="match status" value="1"/>
</dbReference>
<evidence type="ECO:0000256" key="3">
    <source>
        <dbReference type="HAMAP-Rule" id="MF_00849"/>
    </source>
</evidence>
<name>A0ABN0AYH0_9ACTN</name>
<dbReference type="InterPro" id="IPR047041">
    <property type="entry name" value="BipA_GTP-bd_dom"/>
</dbReference>
<keyword evidence="3" id="KW-0690">Ribosome biogenesis</keyword>
<keyword evidence="3" id="KW-0699">rRNA-binding</keyword>
<organism evidence="6 7">
    <name type="scientific">Fannyhessea vaginae PB189-T1-4</name>
    <dbReference type="NCBI Taxonomy" id="866774"/>
    <lineage>
        <taxon>Bacteria</taxon>
        <taxon>Bacillati</taxon>
        <taxon>Actinomycetota</taxon>
        <taxon>Coriobacteriia</taxon>
        <taxon>Coriobacteriales</taxon>
        <taxon>Atopobiaceae</taxon>
        <taxon>Fannyhessea</taxon>
    </lineage>
</organism>
<dbReference type="InterPro" id="IPR000795">
    <property type="entry name" value="T_Tr_GTP-bd_dom"/>
</dbReference>
<evidence type="ECO:0000256" key="2">
    <source>
        <dbReference type="ARBA" id="ARBA00023134"/>
    </source>
</evidence>
<sequence length="639" mass="70354">MQQEQEQQASAQQAQPQPQQAQETSQDMQQEHIRNIAIIAHVDHGKTTLVDKLLKAAGAFRDNQQVQERILDSNDQERERGITILAKNISIEYQGIKINIIDTPGHADFGGEVERVLKMADAALLLVDAAEGPMPQTRFVLQHAIAANLKILLVINKVDKPAANPENAINQSLDLMMDLGAKDDQLEFTMEHVIYASASLGFARMHPTDTNNDMYPLLNMIVNELPAPNGNPEAPLAMQCVTIDHSDYVGRIGVGRIYAGTIHTGDKIAVVKNDGTSQVATVKQLFTFDYLGKKECSAVGAGDIGAVVGIDHTDIGDVYTSIDNPVHLEPIEIDQPTLSVVFEASTSPLVGRDGDIVGARQLKERLFNEAENNVTMHIEELPDKTGVSVAGRGVLHLSVLMEQMRREGYEFQVGRPQVLFKKDENGSRLEPIEQAVVECSGEYAGKVIEVFGNVGGTMINMKTGKTHTHLDFKIPTRGIMGLKTRVMNVTHGDAVFYHTFLEYGPYAGDISARANGAMISMSTEKAVAYALGTLQDRGTLFIEPGCECYEGMLVGERSRPGDLVVNIAKTKSLGNQRSSTADIAVQLTPPKTFTLEEALEYIIDDELVEVTPLHIRMRKRILNDTERRKWRVRHGMVDK</sequence>
<comment type="subcellular location">
    <subcellularLocation>
        <location evidence="3">Cytoplasm</location>
    </subcellularLocation>
    <text evidence="3">Binds to ribosomes.</text>
</comment>
<dbReference type="InterPro" id="IPR035651">
    <property type="entry name" value="BipA_V"/>
</dbReference>
<dbReference type="SUPFAM" id="SSF52540">
    <property type="entry name" value="P-loop containing nucleoside triphosphate hydrolases"/>
    <property type="match status" value="1"/>
</dbReference>
<dbReference type="Gene3D" id="3.30.70.870">
    <property type="entry name" value="Elongation Factor G (Translational Gtpase), domain 3"/>
    <property type="match status" value="1"/>
</dbReference>
<dbReference type="NCBIfam" id="TIGR01394">
    <property type="entry name" value="TypA_BipA"/>
    <property type="match status" value="1"/>
</dbReference>
<keyword evidence="2 3" id="KW-0342">GTP-binding</keyword>
<dbReference type="InterPro" id="IPR048876">
    <property type="entry name" value="BipA_C"/>
</dbReference>
<feature type="compositionally biased region" description="Low complexity" evidence="4">
    <location>
        <begin position="1"/>
        <end position="26"/>
    </location>
</feature>
<dbReference type="InterPro" id="IPR000640">
    <property type="entry name" value="EFG_V-like"/>
</dbReference>
<dbReference type="InterPro" id="IPR009000">
    <property type="entry name" value="Transl_B-barrel_sf"/>
</dbReference>
<dbReference type="PANTHER" id="PTHR42908:SF8">
    <property type="entry name" value="TR-TYPE G DOMAIN-CONTAINING PROTEIN"/>
    <property type="match status" value="1"/>
</dbReference>
<feature type="binding site" evidence="3">
    <location>
        <begin position="43"/>
        <end position="48"/>
    </location>
    <ligand>
        <name>GTP</name>
        <dbReference type="ChEBI" id="CHEBI:37565"/>
    </ligand>
</feature>
<dbReference type="InterPro" id="IPR004161">
    <property type="entry name" value="EFTu-like_2"/>
</dbReference>
<dbReference type="NCBIfam" id="TIGR00231">
    <property type="entry name" value="small_GTP"/>
    <property type="match status" value="1"/>
</dbReference>
<evidence type="ECO:0000313" key="7">
    <source>
        <dbReference type="Proteomes" id="UP000004431"/>
    </source>
</evidence>
<dbReference type="Pfam" id="PF21018">
    <property type="entry name" value="BipA_C"/>
    <property type="match status" value="1"/>
</dbReference>
<dbReference type="CDD" id="cd01891">
    <property type="entry name" value="TypA_BipA"/>
    <property type="match status" value="1"/>
</dbReference>
<comment type="similarity">
    <text evidence="3">Belongs to the TRAFAC class translation factor GTPase superfamily. Classic translation factor GTPase family. BipA subfamily.</text>
</comment>
<comment type="caution">
    <text evidence="6">The sequence shown here is derived from an EMBL/GenBank/DDBJ whole genome shotgun (WGS) entry which is preliminary data.</text>
</comment>
<keyword evidence="3" id="KW-0963">Cytoplasm</keyword>
<evidence type="ECO:0000259" key="5">
    <source>
        <dbReference type="PROSITE" id="PS51722"/>
    </source>
</evidence>
<dbReference type="Gene3D" id="2.40.30.10">
    <property type="entry name" value="Translation factors"/>
    <property type="match status" value="1"/>
</dbReference>
<evidence type="ECO:0000313" key="6">
    <source>
        <dbReference type="EMBL" id="EFL43550.1"/>
    </source>
</evidence>
<dbReference type="Pfam" id="PF00009">
    <property type="entry name" value="GTP_EFTU"/>
    <property type="match status" value="1"/>
</dbReference>
<comment type="catalytic activity">
    <reaction evidence="3">
        <text>GTP + H2O = GDP + phosphate + H(+)</text>
        <dbReference type="Rhea" id="RHEA:19669"/>
        <dbReference type="ChEBI" id="CHEBI:15377"/>
        <dbReference type="ChEBI" id="CHEBI:15378"/>
        <dbReference type="ChEBI" id="CHEBI:37565"/>
        <dbReference type="ChEBI" id="CHEBI:43474"/>
        <dbReference type="ChEBI" id="CHEBI:58189"/>
    </reaction>
</comment>
<protein>
    <recommendedName>
        <fullName evidence="3">Large ribosomal subunit assembly factor BipA</fullName>
        <ecNumber evidence="3">3.6.5.-</ecNumber>
    </recommendedName>
    <alternativeName>
        <fullName evidence="3">GTP-binding protein BipA</fullName>
    </alternativeName>
</protein>
<dbReference type="SUPFAM" id="SSF50447">
    <property type="entry name" value="Translation proteins"/>
    <property type="match status" value="1"/>
</dbReference>